<comment type="catalytic activity">
    <reaction evidence="1">
        <text>ATP + protein L-histidine = ADP + protein N-phospho-L-histidine.</text>
        <dbReference type="EC" id="2.7.13.3"/>
    </reaction>
</comment>
<dbReference type="Pfam" id="PF00072">
    <property type="entry name" value="Response_reg"/>
    <property type="match status" value="1"/>
</dbReference>
<dbReference type="Proteomes" id="UP000056090">
    <property type="component" value="Chromosome"/>
</dbReference>
<evidence type="ECO:0000256" key="4">
    <source>
        <dbReference type="ARBA" id="ARBA00022679"/>
    </source>
</evidence>
<keyword evidence="9" id="KW-0812">Transmembrane</keyword>
<dbReference type="eggNOG" id="COG0784">
    <property type="taxonomic scope" value="Bacteria"/>
</dbReference>
<dbReference type="PRINTS" id="PR00344">
    <property type="entry name" value="BCTRLSENSOR"/>
</dbReference>
<feature type="transmembrane region" description="Helical" evidence="9">
    <location>
        <begin position="428"/>
        <end position="450"/>
    </location>
</feature>
<dbReference type="Gene3D" id="1.10.4160.10">
    <property type="entry name" value="Hydantoin permease"/>
    <property type="match status" value="1"/>
</dbReference>
<dbReference type="Gene3D" id="3.40.50.2300">
    <property type="match status" value="1"/>
</dbReference>
<keyword evidence="9" id="KW-1133">Transmembrane helix</keyword>
<dbReference type="InterPro" id="IPR005467">
    <property type="entry name" value="His_kinase_dom"/>
</dbReference>
<organism evidence="12 13">
    <name type="scientific">Alteromonas australica</name>
    <dbReference type="NCBI Taxonomy" id="589873"/>
    <lineage>
        <taxon>Bacteria</taxon>
        <taxon>Pseudomonadati</taxon>
        <taxon>Pseudomonadota</taxon>
        <taxon>Gammaproteobacteria</taxon>
        <taxon>Alteromonadales</taxon>
        <taxon>Alteromonadaceae</taxon>
        <taxon>Alteromonas/Salinimonas group</taxon>
        <taxon>Alteromonas</taxon>
    </lineage>
</organism>
<evidence type="ECO:0000256" key="8">
    <source>
        <dbReference type="SAM" id="Coils"/>
    </source>
</evidence>
<dbReference type="KEGG" id="aal:EP13_00790"/>
<protein>
    <recommendedName>
        <fullName evidence="2">histidine kinase</fullName>
        <ecNumber evidence="2">2.7.13.3</ecNumber>
    </recommendedName>
</protein>
<dbReference type="CDD" id="cd16922">
    <property type="entry name" value="HATPase_EvgS-ArcB-TorS-like"/>
    <property type="match status" value="1"/>
</dbReference>
<feature type="transmembrane region" description="Helical" evidence="9">
    <location>
        <begin position="361"/>
        <end position="383"/>
    </location>
</feature>
<dbReference type="InterPro" id="IPR036890">
    <property type="entry name" value="HATPase_C_sf"/>
</dbReference>
<feature type="transmembrane region" description="Helical" evidence="9">
    <location>
        <begin position="143"/>
        <end position="164"/>
    </location>
</feature>
<dbReference type="SUPFAM" id="SSF47384">
    <property type="entry name" value="Homodimeric domain of signal transducing histidine kinase"/>
    <property type="match status" value="1"/>
</dbReference>
<feature type="transmembrane region" description="Helical" evidence="9">
    <location>
        <begin position="456"/>
        <end position="477"/>
    </location>
</feature>
<feature type="transmembrane region" description="Helical" evidence="9">
    <location>
        <begin position="43"/>
        <end position="67"/>
    </location>
</feature>
<dbReference type="SMART" id="SM00387">
    <property type="entry name" value="HATPase_c"/>
    <property type="match status" value="1"/>
</dbReference>
<dbReference type="SMART" id="SM00448">
    <property type="entry name" value="REC"/>
    <property type="match status" value="1"/>
</dbReference>
<dbReference type="SUPFAM" id="SSF55874">
    <property type="entry name" value="ATPase domain of HSP90 chaperone/DNA topoisomerase II/histidine kinase"/>
    <property type="match status" value="1"/>
</dbReference>
<dbReference type="EMBL" id="CP008849">
    <property type="protein sequence ID" value="AIF97344.1"/>
    <property type="molecule type" value="Genomic_DNA"/>
</dbReference>
<dbReference type="eggNOG" id="COG2205">
    <property type="taxonomic scope" value="Bacteria"/>
</dbReference>
<dbReference type="CDD" id="cd00082">
    <property type="entry name" value="HisKA"/>
    <property type="match status" value="1"/>
</dbReference>
<dbReference type="GeneID" id="78253482"/>
<gene>
    <name evidence="12" type="ORF">EP13_00790</name>
</gene>
<dbReference type="InterPro" id="IPR003594">
    <property type="entry name" value="HATPase_dom"/>
</dbReference>
<dbReference type="GO" id="GO:0000155">
    <property type="term" value="F:phosphorelay sensor kinase activity"/>
    <property type="evidence" value="ECO:0007669"/>
    <property type="project" value="InterPro"/>
</dbReference>
<dbReference type="RefSeq" id="WP_044055519.1">
    <property type="nucleotide sequence ID" value="NZ_CBCSKJ010000005.1"/>
</dbReference>
<dbReference type="CDD" id="cd00156">
    <property type="entry name" value="REC"/>
    <property type="match status" value="1"/>
</dbReference>
<keyword evidence="3 7" id="KW-0597">Phosphoprotein</keyword>
<dbReference type="EC" id="2.7.13.3" evidence="2"/>
<evidence type="ECO:0000256" key="6">
    <source>
        <dbReference type="ARBA" id="ARBA00023012"/>
    </source>
</evidence>
<evidence type="ECO:0000256" key="5">
    <source>
        <dbReference type="ARBA" id="ARBA00022777"/>
    </source>
</evidence>
<dbReference type="InterPro" id="IPR003661">
    <property type="entry name" value="HisK_dim/P_dom"/>
</dbReference>
<reference evidence="12 13" key="1">
    <citation type="submission" date="2014-06" db="EMBL/GenBank/DDBJ databases">
        <title>Genomes of Alteromonas australica, a world apart.</title>
        <authorList>
            <person name="Gonzaga A."/>
            <person name="Lopez-Perez M."/>
            <person name="Rodriguez-Valera F."/>
        </authorList>
    </citation>
    <scope>NUCLEOTIDE SEQUENCE [LARGE SCALE GENOMIC DNA]</scope>
    <source>
        <strain evidence="12 13">H 17</strain>
    </source>
</reference>
<dbReference type="Gene3D" id="3.30.565.10">
    <property type="entry name" value="Histidine kinase-like ATPase, C-terminal domain"/>
    <property type="match status" value="1"/>
</dbReference>
<dbReference type="PROSITE" id="PS50109">
    <property type="entry name" value="HIS_KIN"/>
    <property type="match status" value="1"/>
</dbReference>
<feature type="transmembrane region" description="Helical" evidence="9">
    <location>
        <begin position="259"/>
        <end position="287"/>
    </location>
</feature>
<feature type="transmembrane region" description="Helical" evidence="9">
    <location>
        <begin position="176"/>
        <end position="194"/>
    </location>
</feature>
<dbReference type="Pfam" id="PF00512">
    <property type="entry name" value="HisKA"/>
    <property type="match status" value="1"/>
</dbReference>
<accession>A0A075NS60</accession>
<keyword evidence="6" id="KW-0902">Two-component regulatory system</keyword>
<keyword evidence="9" id="KW-0472">Membrane</keyword>
<dbReference type="eggNOG" id="COG1457">
    <property type="taxonomic scope" value="Bacteria"/>
</dbReference>
<evidence type="ECO:0000259" key="11">
    <source>
        <dbReference type="PROSITE" id="PS50110"/>
    </source>
</evidence>
<feature type="transmembrane region" description="Helical" evidence="9">
    <location>
        <begin position="307"/>
        <end position="329"/>
    </location>
</feature>
<name>A0A075NS60_9ALTE</name>
<feature type="transmembrane region" description="Helical" evidence="9">
    <location>
        <begin position="569"/>
        <end position="589"/>
    </location>
</feature>
<evidence type="ECO:0000256" key="9">
    <source>
        <dbReference type="SAM" id="Phobius"/>
    </source>
</evidence>
<sequence length="1123" mass="124558">MADNSKVSSSRRSYNKLVANEMMEDFALRFTAMRARKWSYSRIAHTALGIVSFMVLEAIGGAITLNYGFVNSAWAILALVVVIFISGTPISFYAARYGVDIDLLSRGAGFGYIGSTVASLIYASFTFIFFALEAAIMSMALELLLGIPLYIGYAISALIVMPLVTHGITYISRFQVWTQPVWIVLQLMPLLYVFNHPDSSLREWTEFTGDAGEMGGGFNILLFGSASAVLLSLVAQIGEQVDFLRFLPPKPTASSPLKWWIAMIMAGPGWIIFGAGKLFLGSFLAYLALKQGVSRELASDPAHMYQVAFGFLFNNTTLTIVIATVFVIISQLKINVANAYAGSLAWSNFFSRITHNHPGRVVWMIFNILIAILLMELGIYQTIESMLQIYSVLVLSWLSSVSADLLINKPLKLSPPIIEFKRSKLYDINPVGTVSMFVSSVVGFTAHMGAFGDLGVAFGSYLAFFLPFIVVPAMGWATKGKYYLVPNATSDLSGAEHQCCLCENTFDNEDMSFCPAYNQPICSLCCSLDVRCGDQCREDATLSAQAFALFNRYFSLKTLRVLTTPIAQCLWLTLLLTGISATILLLIYWQIPMATEALKDVFAATLLKIFFFLLIIIGVVSWLFTLARLSNRSALVELREQTKALATEVSAHEKTSRAYQLAKEEAESANKAKSRYLAGLSHELRTPLNVLLGYAQLLSSDSKIPKHAKEPLQTMKRNGEYLSDLIEGVLEVSKIEAGRLSVHREDIQLRPLLEQLVDMFQQQALSKGLIFTADFPQHLPQYVSGDKQRLRQILINLISNALKFTEHGSVTFTVRYRNEVGQFIVEDTGPGISTQDQETVFHPFERVSDSNTAVSGTGLGLTISRALAELMGGDISLVSELGKGSRFSLSLMLPRLTHIHREPVDEDKQVVGYEGESKTLLTVDDEASQRQLLSDILTPLGFTVITASSAKEGLDKLKRHAIDLMFLDLKMPEISGWKAAELVRQEGFKLPIIIVSANVRELDREDNARQNHNDYLTKPFAIANLIDKLGHWLNICWINQNDDSPLEPAGENEGNKPPVGRNQYQALKSLAEIGYLSGFTAKLEDISEHYGIPPETQKELKQLSSQIQFVKVVEKLDSLMRHL</sequence>
<keyword evidence="13" id="KW-1185">Reference proteome</keyword>
<dbReference type="PROSITE" id="PS50110">
    <property type="entry name" value="RESPONSE_REGULATORY"/>
    <property type="match status" value="1"/>
</dbReference>
<keyword evidence="4" id="KW-0808">Transferase</keyword>
<feature type="coiled-coil region" evidence="8">
    <location>
        <begin position="635"/>
        <end position="672"/>
    </location>
</feature>
<feature type="transmembrane region" description="Helical" evidence="9">
    <location>
        <begin position="107"/>
        <end position="131"/>
    </location>
</feature>
<evidence type="ECO:0000256" key="3">
    <source>
        <dbReference type="ARBA" id="ARBA00022553"/>
    </source>
</evidence>
<evidence type="ECO:0000256" key="1">
    <source>
        <dbReference type="ARBA" id="ARBA00000085"/>
    </source>
</evidence>
<dbReference type="Pfam" id="PF02518">
    <property type="entry name" value="HATPase_c"/>
    <property type="match status" value="1"/>
</dbReference>
<dbReference type="InterPro" id="IPR036097">
    <property type="entry name" value="HisK_dim/P_sf"/>
</dbReference>
<keyword evidence="5" id="KW-0418">Kinase</keyword>
<evidence type="ECO:0000313" key="12">
    <source>
        <dbReference type="EMBL" id="AIF97344.1"/>
    </source>
</evidence>
<proteinExistence type="predicted"/>
<evidence type="ECO:0000256" key="2">
    <source>
        <dbReference type="ARBA" id="ARBA00012438"/>
    </source>
</evidence>
<feature type="domain" description="Response regulatory" evidence="11">
    <location>
        <begin position="919"/>
        <end position="1033"/>
    </location>
</feature>
<dbReference type="AlphaFoldDB" id="A0A075NS60"/>
<feature type="transmembrane region" description="Helical" evidence="9">
    <location>
        <begin position="214"/>
        <end position="238"/>
    </location>
</feature>
<feature type="transmembrane region" description="Helical" evidence="9">
    <location>
        <begin position="73"/>
        <end position="95"/>
    </location>
</feature>
<evidence type="ECO:0000259" key="10">
    <source>
        <dbReference type="PROSITE" id="PS50109"/>
    </source>
</evidence>
<dbReference type="SUPFAM" id="SSF52172">
    <property type="entry name" value="CheY-like"/>
    <property type="match status" value="1"/>
</dbReference>
<evidence type="ECO:0000313" key="13">
    <source>
        <dbReference type="Proteomes" id="UP000056090"/>
    </source>
</evidence>
<dbReference type="InterPro" id="IPR004358">
    <property type="entry name" value="Sig_transdc_His_kin-like_C"/>
</dbReference>
<feature type="domain" description="Histidine kinase" evidence="10">
    <location>
        <begin position="679"/>
        <end position="895"/>
    </location>
</feature>
<dbReference type="InterPro" id="IPR001789">
    <property type="entry name" value="Sig_transdc_resp-reg_receiver"/>
</dbReference>
<evidence type="ECO:0000256" key="7">
    <source>
        <dbReference type="PROSITE-ProRule" id="PRU00169"/>
    </source>
</evidence>
<feature type="modified residue" description="4-aspartylphosphate" evidence="7">
    <location>
        <position position="968"/>
    </location>
</feature>
<dbReference type="FunFam" id="3.30.565.10:FF:000010">
    <property type="entry name" value="Sensor histidine kinase RcsC"/>
    <property type="match status" value="1"/>
</dbReference>
<feature type="transmembrane region" description="Helical" evidence="9">
    <location>
        <begin position="601"/>
        <end position="624"/>
    </location>
</feature>
<dbReference type="InterPro" id="IPR011006">
    <property type="entry name" value="CheY-like_superfamily"/>
</dbReference>
<dbReference type="Gene3D" id="1.10.287.130">
    <property type="match status" value="1"/>
</dbReference>
<keyword evidence="8" id="KW-0175">Coiled coil</keyword>
<dbReference type="SMART" id="SM00388">
    <property type="entry name" value="HisKA"/>
    <property type="match status" value="1"/>
</dbReference>
<dbReference type="PANTHER" id="PTHR43047">
    <property type="entry name" value="TWO-COMPONENT HISTIDINE PROTEIN KINASE"/>
    <property type="match status" value="1"/>
</dbReference>